<comment type="similarity">
    <text evidence="1">Belongs to the disease resistance NB-LRR family.</text>
</comment>
<dbReference type="SUPFAM" id="SSF52540">
    <property type="entry name" value="P-loop containing nucleoside triphosphate hydrolases"/>
    <property type="match status" value="1"/>
</dbReference>
<dbReference type="GO" id="GO:0043531">
    <property type="term" value="F:ADP binding"/>
    <property type="evidence" value="ECO:0007669"/>
    <property type="project" value="InterPro"/>
</dbReference>
<dbReference type="SUPFAM" id="SSF52058">
    <property type="entry name" value="L domain-like"/>
    <property type="match status" value="1"/>
</dbReference>
<dbReference type="InterPro" id="IPR002182">
    <property type="entry name" value="NB-ARC"/>
</dbReference>
<dbReference type="AlphaFoldDB" id="A0A7J6WNZ8"/>
<dbReference type="PROSITE" id="PS51450">
    <property type="entry name" value="LRR"/>
    <property type="match status" value="1"/>
</dbReference>
<dbReference type="InterPro" id="IPR032675">
    <property type="entry name" value="LRR_dom_sf"/>
</dbReference>
<feature type="domain" description="NB-ARC" evidence="5">
    <location>
        <begin position="2"/>
        <end position="117"/>
    </location>
</feature>
<dbReference type="OrthoDB" id="1898799at2759"/>
<dbReference type="Pfam" id="PF00931">
    <property type="entry name" value="NB-ARC"/>
    <property type="match status" value="1"/>
</dbReference>
<dbReference type="InterPro" id="IPR027417">
    <property type="entry name" value="P-loop_NTPase"/>
</dbReference>
<dbReference type="GO" id="GO:0006952">
    <property type="term" value="P:defense response"/>
    <property type="evidence" value="ECO:0007669"/>
    <property type="project" value="UniProtKB-KW"/>
</dbReference>
<comment type="caution">
    <text evidence="8">The sequence shown here is derived from an EMBL/GenBank/DDBJ whole genome shotgun (WGS) entry which is preliminary data.</text>
</comment>
<dbReference type="InterPro" id="IPR055414">
    <property type="entry name" value="LRR_R13L4/SHOC2-like"/>
</dbReference>
<dbReference type="Gene3D" id="1.10.8.430">
    <property type="entry name" value="Helical domain of apoptotic protease-activating factors"/>
    <property type="match status" value="1"/>
</dbReference>
<keyword evidence="2" id="KW-0677">Repeat</keyword>
<evidence type="ECO:0000313" key="9">
    <source>
        <dbReference type="Proteomes" id="UP000554482"/>
    </source>
</evidence>
<dbReference type="Pfam" id="PF23598">
    <property type="entry name" value="LRR_14"/>
    <property type="match status" value="1"/>
</dbReference>
<evidence type="ECO:0000259" key="6">
    <source>
        <dbReference type="Pfam" id="PF23247"/>
    </source>
</evidence>
<reference evidence="8 9" key="1">
    <citation type="submission" date="2020-06" db="EMBL/GenBank/DDBJ databases">
        <title>Transcriptomic and genomic resources for Thalictrum thalictroides and T. hernandezii: Facilitating candidate gene discovery in an emerging model plant lineage.</title>
        <authorList>
            <person name="Arias T."/>
            <person name="Riano-Pachon D.M."/>
            <person name="Di Stilio V.S."/>
        </authorList>
    </citation>
    <scope>NUCLEOTIDE SEQUENCE [LARGE SCALE GENOMIC DNA]</scope>
    <source>
        <strain evidence="9">cv. WT478/WT964</strain>
        <tissue evidence="8">Leaves</tissue>
    </source>
</reference>
<evidence type="ECO:0000256" key="1">
    <source>
        <dbReference type="ARBA" id="ARBA00008894"/>
    </source>
</evidence>
<dbReference type="GO" id="GO:0005524">
    <property type="term" value="F:ATP binding"/>
    <property type="evidence" value="ECO:0007669"/>
    <property type="project" value="UniProtKB-KW"/>
</dbReference>
<feature type="domain" description="Disease resistance protein At4g27190-like leucine-rich repeats" evidence="6">
    <location>
        <begin position="667"/>
        <end position="773"/>
    </location>
</feature>
<dbReference type="Gene3D" id="3.80.10.10">
    <property type="entry name" value="Ribonuclease Inhibitor"/>
    <property type="match status" value="2"/>
</dbReference>
<dbReference type="InterPro" id="IPR001611">
    <property type="entry name" value="Leu-rich_rpt"/>
</dbReference>
<dbReference type="PANTHER" id="PTHR33463:SF204">
    <property type="entry name" value="NB-ARC DOMAIN-CONTAINING PROTEIN"/>
    <property type="match status" value="1"/>
</dbReference>
<dbReference type="PRINTS" id="PR00364">
    <property type="entry name" value="DISEASERSIST"/>
</dbReference>
<dbReference type="PANTHER" id="PTHR33463">
    <property type="entry name" value="NB-ARC DOMAIN-CONTAINING PROTEIN-RELATED"/>
    <property type="match status" value="1"/>
</dbReference>
<evidence type="ECO:0000259" key="7">
    <source>
        <dbReference type="Pfam" id="PF23598"/>
    </source>
</evidence>
<dbReference type="Pfam" id="PF23247">
    <property type="entry name" value="LRR_RPS2"/>
    <property type="match status" value="1"/>
</dbReference>
<keyword evidence="4" id="KW-0547">Nucleotide-binding</keyword>
<keyword evidence="3" id="KW-0611">Plant defense</keyword>
<dbReference type="EMBL" id="JABWDY010012440">
    <property type="protein sequence ID" value="KAF5199101.1"/>
    <property type="molecule type" value="Genomic_DNA"/>
</dbReference>
<organism evidence="8 9">
    <name type="scientific">Thalictrum thalictroides</name>
    <name type="common">Rue-anemone</name>
    <name type="synonym">Anemone thalictroides</name>
    <dbReference type="NCBI Taxonomy" id="46969"/>
    <lineage>
        <taxon>Eukaryota</taxon>
        <taxon>Viridiplantae</taxon>
        <taxon>Streptophyta</taxon>
        <taxon>Embryophyta</taxon>
        <taxon>Tracheophyta</taxon>
        <taxon>Spermatophyta</taxon>
        <taxon>Magnoliopsida</taxon>
        <taxon>Ranunculales</taxon>
        <taxon>Ranunculaceae</taxon>
        <taxon>Thalictroideae</taxon>
        <taxon>Thalictrum</taxon>
    </lineage>
</organism>
<dbReference type="InterPro" id="IPR050905">
    <property type="entry name" value="Plant_NBS-LRR"/>
</dbReference>
<evidence type="ECO:0000256" key="3">
    <source>
        <dbReference type="ARBA" id="ARBA00022821"/>
    </source>
</evidence>
<evidence type="ECO:0000256" key="4">
    <source>
        <dbReference type="ARBA" id="ARBA00022840"/>
    </source>
</evidence>
<name>A0A7J6WNZ8_THATH</name>
<dbReference type="Proteomes" id="UP000554482">
    <property type="component" value="Unassembled WGS sequence"/>
</dbReference>
<sequence length="820" mass="94025">MVTVTQNPDVKDIQDDIAKELGMQLEENERITWRARFLHDRLKTQHKVILILLDDLWNELNLEEVGIPKQNGFKSYKIVIATRNEAVCRIMETDRELYVPVLSEHESWTLFRKKVGDVVDSADINTIAKEVVDECAGLPLAIVLLGRALRKKTNACVWADTLRRLKKSINENLGRVYSSIKLSYDFLPSEVHKKCFLFCSLFPEDYNIDVRDKLLVYVVGEKLLEDGVDCLNNLEETKWRLDNIVEDLISSSLLLRGYRVGYTKMHDVVRDVAKRIASEDKEYKQHTDAVQTDLMRWPEQLESCKRLSLMRTKIRCNIPRQVEAPQLLTLILTASEGFNELPCDFFKKMKNLRNLNLSDTEIASLPPSISCLVELRTLRLTRCSSLQNISPVEKLLKLEILDLGQSGIERLPEEMGMLTNLKSLNITFMEDLKSISPKVISSMYQLEELYAHSFQGWEIGEMGGKINANLSEVASLANLTCLRIHIPGMECFSTSTPIHWGKLEEFTVCVTDCTDQLIAGFQRRLYLEIPSSISVPNEVIWLLNKADFVKLYKCNDLETVVQVDPTGGFKENNLKWLDVRKCSKMKYLISNIEVEKSPEISFSSLEHLHFWDLENLESICNGKTLPHGFLHSLRDLFFTSCRRLICLINLELQNLGNTSASSCSMLSIFSNLRNLRLKGCDKIRYVLPMSVARYLNQLVYFCVINCPSIKMIIANDNGEDDGDKYILPRLKCLELRKLPALLSFGRPGFVFDWDSLTQLYLFNCGNLKSLPCKVTQQRLSNINCFGLDETLINLLEDPSIIDNLEHHVLVDNSFFCKKRD</sequence>
<dbReference type="Gene3D" id="1.10.10.10">
    <property type="entry name" value="Winged helix-like DNA-binding domain superfamily/Winged helix DNA-binding domain"/>
    <property type="match status" value="1"/>
</dbReference>
<evidence type="ECO:0000313" key="8">
    <source>
        <dbReference type="EMBL" id="KAF5199101.1"/>
    </source>
</evidence>
<evidence type="ECO:0000259" key="5">
    <source>
        <dbReference type="Pfam" id="PF00931"/>
    </source>
</evidence>
<keyword evidence="4" id="KW-0067">ATP-binding</keyword>
<evidence type="ECO:0000256" key="2">
    <source>
        <dbReference type="ARBA" id="ARBA00022737"/>
    </source>
</evidence>
<dbReference type="Gene3D" id="3.40.50.300">
    <property type="entry name" value="P-loop containing nucleotide triphosphate hydrolases"/>
    <property type="match status" value="1"/>
</dbReference>
<gene>
    <name evidence="8" type="ORF">FRX31_011313</name>
</gene>
<feature type="domain" description="Disease resistance R13L4/SHOC-2-like LRR" evidence="7">
    <location>
        <begin position="331"/>
        <end position="485"/>
    </location>
</feature>
<accession>A0A7J6WNZ8</accession>
<proteinExistence type="inferred from homology"/>
<dbReference type="InterPro" id="IPR042197">
    <property type="entry name" value="Apaf_helical"/>
</dbReference>
<keyword evidence="9" id="KW-1185">Reference proteome</keyword>
<dbReference type="InterPro" id="IPR057135">
    <property type="entry name" value="At4g27190-like_LRR"/>
</dbReference>
<protein>
    <submittedName>
        <fullName evidence="8">Disease resistance protein</fullName>
    </submittedName>
</protein>
<dbReference type="InterPro" id="IPR036388">
    <property type="entry name" value="WH-like_DNA-bd_sf"/>
</dbReference>